<dbReference type="EMBL" id="CM042881">
    <property type="protein sequence ID" value="KAI4386452.1"/>
    <property type="molecule type" value="Genomic_DNA"/>
</dbReference>
<gene>
    <name evidence="1" type="ORF">MLD38_004383</name>
</gene>
<evidence type="ECO:0000313" key="2">
    <source>
        <dbReference type="Proteomes" id="UP001057402"/>
    </source>
</evidence>
<keyword evidence="2" id="KW-1185">Reference proteome</keyword>
<comment type="caution">
    <text evidence="1">The sequence shown here is derived from an EMBL/GenBank/DDBJ whole genome shotgun (WGS) entry which is preliminary data.</text>
</comment>
<proteinExistence type="predicted"/>
<sequence>MAAAAAASSTSSSQPFLYLLLRSLLLLVAARLSSASLKLPLHHTLTLSPTYPQRPATVVSPVVSGASAGTGQYFVTLHLGSPPQPLHLVVDTGSDLIWARCSSSSNSSSSSPVDPLRPFHPLLSSSFCPLHCYDPLCRLVPRVPHFPCHRHTRIHSACRYNYTYGDGSFSSGIFASDITTVNTTRNGLAKLPLLHFGCAFHSSGPSVSGPAFHGAQGVLGLGRGPISFSTQLHRRFGNKFSYCLMDFTLSPPPTSFLIIGNHPSKNSTMAFTKLIANPALPTFYYVNVTSVSVDGVKLHIDPSVWALDETGSGGTVVDSGTTLTLIIEPAYSAILAAMRRRLELPEASPSGQVPFDLCVNVTGVRRPRLPRLRFGMEGEGWMRRKATFSPPARNYFIDTEEGVKCLGIQPVGDGGGAFSVIGNVMQQGYLWEFDNDRSRLGFTRRGCAVSP</sequence>
<protein>
    <submittedName>
        <fullName evidence="1">Uncharacterized protein</fullName>
    </submittedName>
</protein>
<organism evidence="1 2">
    <name type="scientific">Melastoma candidum</name>
    <dbReference type="NCBI Taxonomy" id="119954"/>
    <lineage>
        <taxon>Eukaryota</taxon>
        <taxon>Viridiplantae</taxon>
        <taxon>Streptophyta</taxon>
        <taxon>Embryophyta</taxon>
        <taxon>Tracheophyta</taxon>
        <taxon>Spermatophyta</taxon>
        <taxon>Magnoliopsida</taxon>
        <taxon>eudicotyledons</taxon>
        <taxon>Gunneridae</taxon>
        <taxon>Pentapetalae</taxon>
        <taxon>rosids</taxon>
        <taxon>malvids</taxon>
        <taxon>Myrtales</taxon>
        <taxon>Melastomataceae</taxon>
        <taxon>Melastomatoideae</taxon>
        <taxon>Melastomateae</taxon>
        <taxon>Melastoma</taxon>
    </lineage>
</organism>
<accession>A0ACB9SE33</accession>
<reference evidence="2" key="1">
    <citation type="journal article" date="2023" name="Front. Plant Sci.">
        <title>Chromosomal-level genome assembly of Melastoma candidum provides insights into trichome evolution.</title>
        <authorList>
            <person name="Zhong Y."/>
            <person name="Wu W."/>
            <person name="Sun C."/>
            <person name="Zou P."/>
            <person name="Liu Y."/>
            <person name="Dai S."/>
            <person name="Zhou R."/>
        </authorList>
    </citation>
    <scope>NUCLEOTIDE SEQUENCE [LARGE SCALE GENOMIC DNA]</scope>
</reference>
<evidence type="ECO:0000313" key="1">
    <source>
        <dbReference type="EMBL" id="KAI4386452.1"/>
    </source>
</evidence>
<name>A0ACB9SE33_9MYRT</name>
<dbReference type="Proteomes" id="UP001057402">
    <property type="component" value="Chromosome 2"/>
</dbReference>